<accession>A0A225WU35</accession>
<organism evidence="2 3">
    <name type="scientific">Phytophthora megakarya</name>
    <dbReference type="NCBI Taxonomy" id="4795"/>
    <lineage>
        <taxon>Eukaryota</taxon>
        <taxon>Sar</taxon>
        <taxon>Stramenopiles</taxon>
        <taxon>Oomycota</taxon>
        <taxon>Peronosporomycetes</taxon>
        <taxon>Peronosporales</taxon>
        <taxon>Peronosporaceae</taxon>
        <taxon>Phytophthora</taxon>
    </lineage>
</organism>
<dbReference type="EMBL" id="NBNE01000258">
    <property type="protein sequence ID" value="OWZ21101.1"/>
    <property type="molecule type" value="Genomic_DNA"/>
</dbReference>
<dbReference type="Proteomes" id="UP000198211">
    <property type="component" value="Unassembled WGS sequence"/>
</dbReference>
<proteinExistence type="predicted"/>
<comment type="caution">
    <text evidence="2">The sequence shown here is derived from an EMBL/GenBank/DDBJ whole genome shotgun (WGS) entry which is preliminary data.</text>
</comment>
<name>A0A225WU35_9STRA</name>
<evidence type="ECO:0000256" key="1">
    <source>
        <dbReference type="SAM" id="MobiDB-lite"/>
    </source>
</evidence>
<evidence type="ECO:0000313" key="2">
    <source>
        <dbReference type="EMBL" id="OWZ21101.1"/>
    </source>
</evidence>
<reference evidence="3" key="1">
    <citation type="submission" date="2017-03" db="EMBL/GenBank/DDBJ databases">
        <title>Phytopthora megakarya and P. palmivora, two closely related causual agents of cacao black pod achieved similar genome size and gene model numbers by different mechanisms.</title>
        <authorList>
            <person name="Ali S."/>
            <person name="Shao J."/>
            <person name="Larry D.J."/>
            <person name="Kronmiller B."/>
            <person name="Shen D."/>
            <person name="Strem M.D."/>
            <person name="Melnick R.L."/>
            <person name="Guiltinan M.J."/>
            <person name="Tyler B.M."/>
            <person name="Meinhardt L.W."/>
            <person name="Bailey B.A."/>
        </authorList>
    </citation>
    <scope>NUCLEOTIDE SEQUENCE [LARGE SCALE GENOMIC DNA]</scope>
    <source>
        <strain evidence="3">zdho120</strain>
    </source>
</reference>
<keyword evidence="3" id="KW-1185">Reference proteome</keyword>
<feature type="region of interest" description="Disordered" evidence="1">
    <location>
        <begin position="28"/>
        <end position="75"/>
    </location>
</feature>
<protein>
    <submittedName>
        <fullName evidence="2">Uncharacterized protein</fullName>
    </submittedName>
</protein>
<gene>
    <name evidence="2" type="ORF">PHMEG_0004394</name>
</gene>
<feature type="compositionally biased region" description="Polar residues" evidence="1">
    <location>
        <begin position="36"/>
        <end position="54"/>
    </location>
</feature>
<sequence length="104" mass="11449">MAPSDTAESTSPPESVLKLLPSLTRCNPHKAPFESVPTNASAATTRSPPLTPSGQDIRAGRPINYDSGRKGRRGRKSLLTEEFRHDLNHAIEFIPLEDRTDIRT</sequence>
<evidence type="ECO:0000313" key="3">
    <source>
        <dbReference type="Proteomes" id="UP000198211"/>
    </source>
</evidence>
<dbReference type="AlphaFoldDB" id="A0A225WU35"/>